<dbReference type="Pfam" id="PF12796">
    <property type="entry name" value="Ank_2"/>
    <property type="match status" value="1"/>
</dbReference>
<dbReference type="PROSITE" id="PS50088">
    <property type="entry name" value="ANK_REPEAT"/>
    <property type="match status" value="4"/>
</dbReference>
<dbReference type="SMART" id="SM00291">
    <property type="entry name" value="ZnF_ZZ"/>
    <property type="match status" value="1"/>
</dbReference>
<dbReference type="InterPro" id="IPR000433">
    <property type="entry name" value="Znf_ZZ"/>
</dbReference>
<evidence type="ECO:0000256" key="2">
    <source>
        <dbReference type="ARBA" id="ARBA00004496"/>
    </source>
</evidence>
<dbReference type="SMART" id="SM00248">
    <property type="entry name" value="ANK"/>
    <property type="match status" value="8"/>
</dbReference>
<evidence type="ECO:0000256" key="4">
    <source>
        <dbReference type="ARBA" id="ARBA00012483"/>
    </source>
</evidence>
<dbReference type="EC" id="2.3.2.27" evidence="4"/>
<accession>A0A834XU19</accession>
<keyword evidence="6" id="KW-0808">Transferase</keyword>
<evidence type="ECO:0000256" key="5">
    <source>
        <dbReference type="ARBA" id="ARBA00022490"/>
    </source>
</evidence>
<evidence type="ECO:0000256" key="8">
    <source>
        <dbReference type="ARBA" id="ARBA00022737"/>
    </source>
</evidence>
<dbReference type="InterPro" id="IPR043145">
    <property type="entry name" value="Znf_ZZ_sf"/>
</dbReference>
<dbReference type="PROSITE" id="PS50089">
    <property type="entry name" value="ZF_RING_2"/>
    <property type="match status" value="1"/>
</dbReference>
<organism evidence="19 20">
    <name type="scientific">Aphidius gifuensis</name>
    <name type="common">Parasitoid wasp</name>
    <dbReference type="NCBI Taxonomy" id="684658"/>
    <lineage>
        <taxon>Eukaryota</taxon>
        <taxon>Metazoa</taxon>
        <taxon>Ecdysozoa</taxon>
        <taxon>Arthropoda</taxon>
        <taxon>Hexapoda</taxon>
        <taxon>Insecta</taxon>
        <taxon>Pterygota</taxon>
        <taxon>Neoptera</taxon>
        <taxon>Endopterygota</taxon>
        <taxon>Hymenoptera</taxon>
        <taxon>Apocrita</taxon>
        <taxon>Ichneumonoidea</taxon>
        <taxon>Braconidae</taxon>
        <taxon>Aphidiinae</taxon>
        <taxon>Aphidius</taxon>
    </lineage>
</organism>
<dbReference type="SUPFAM" id="SSF48403">
    <property type="entry name" value="Ankyrin repeat"/>
    <property type="match status" value="1"/>
</dbReference>
<evidence type="ECO:0000256" key="10">
    <source>
        <dbReference type="ARBA" id="ARBA00022786"/>
    </source>
</evidence>
<evidence type="ECO:0000256" key="14">
    <source>
        <dbReference type="PROSITE-ProRule" id="PRU00023"/>
    </source>
</evidence>
<dbReference type="Pfam" id="PF13857">
    <property type="entry name" value="Ank_5"/>
    <property type="match status" value="1"/>
</dbReference>
<keyword evidence="10" id="KW-0833">Ubl conjugation pathway</keyword>
<dbReference type="PROSITE" id="PS51416">
    <property type="entry name" value="MIB_HERC2"/>
    <property type="match status" value="2"/>
</dbReference>
<evidence type="ECO:0000256" key="6">
    <source>
        <dbReference type="ARBA" id="ARBA00022679"/>
    </source>
</evidence>
<dbReference type="CDD" id="cd16520">
    <property type="entry name" value="RING-HC_MIBs-like"/>
    <property type="match status" value="1"/>
</dbReference>
<dbReference type="PANTHER" id="PTHR24202:SF4">
    <property type="entry name" value="E3 UBIQUITIN-PROTEIN LIGASE MIB2-RELATED"/>
    <property type="match status" value="1"/>
</dbReference>
<reference evidence="19 20" key="1">
    <citation type="submission" date="2020-08" db="EMBL/GenBank/DDBJ databases">
        <title>Aphidius gifuensis genome sequencing and assembly.</title>
        <authorList>
            <person name="Du Z."/>
        </authorList>
    </citation>
    <scope>NUCLEOTIDE SEQUENCE [LARGE SCALE GENOMIC DNA]</scope>
    <source>
        <strain evidence="19">YNYX2018</strain>
        <tissue evidence="19">Adults</tissue>
    </source>
</reference>
<proteinExistence type="predicted"/>
<dbReference type="AlphaFoldDB" id="A0A834XU19"/>
<feature type="domain" description="RING-type" evidence="16">
    <location>
        <begin position="886"/>
        <end position="919"/>
    </location>
</feature>
<evidence type="ECO:0000256" key="3">
    <source>
        <dbReference type="ARBA" id="ARBA00004906"/>
    </source>
</evidence>
<dbReference type="SUPFAM" id="SSF57850">
    <property type="entry name" value="RING/U-box"/>
    <property type="match status" value="2"/>
</dbReference>
<evidence type="ECO:0000256" key="11">
    <source>
        <dbReference type="ARBA" id="ARBA00022833"/>
    </source>
</evidence>
<dbReference type="GO" id="GO:0007219">
    <property type="term" value="P:Notch signaling pathway"/>
    <property type="evidence" value="ECO:0007669"/>
    <property type="project" value="UniProtKB-KW"/>
</dbReference>
<evidence type="ECO:0000259" key="18">
    <source>
        <dbReference type="PROSITE" id="PS51416"/>
    </source>
</evidence>
<dbReference type="PROSITE" id="PS50135">
    <property type="entry name" value="ZF_ZZ_2"/>
    <property type="match status" value="1"/>
</dbReference>
<dbReference type="OrthoDB" id="2122982at2759"/>
<dbReference type="EMBL" id="JACMRX010000003">
    <property type="protein sequence ID" value="KAF7992498.1"/>
    <property type="molecule type" value="Genomic_DNA"/>
</dbReference>
<keyword evidence="12" id="KW-0914">Notch signaling pathway</keyword>
<dbReference type="SMART" id="SM00184">
    <property type="entry name" value="RING"/>
    <property type="match status" value="1"/>
</dbReference>
<dbReference type="InterPro" id="IPR036770">
    <property type="entry name" value="Ankyrin_rpt-contain_sf"/>
</dbReference>
<dbReference type="Pfam" id="PF13637">
    <property type="entry name" value="Ank_4"/>
    <property type="match status" value="1"/>
</dbReference>
<evidence type="ECO:0000256" key="9">
    <source>
        <dbReference type="ARBA" id="ARBA00022771"/>
    </source>
</evidence>
<name>A0A834XU19_APHGI</name>
<dbReference type="InterPro" id="IPR040847">
    <property type="entry name" value="SH3_15"/>
</dbReference>
<dbReference type="InterPro" id="IPR013083">
    <property type="entry name" value="Znf_RING/FYVE/PHD"/>
</dbReference>
<dbReference type="PANTHER" id="PTHR24202">
    <property type="entry name" value="E3 UBIQUITIN-PROTEIN LIGASE MIB2"/>
    <property type="match status" value="1"/>
</dbReference>
<evidence type="ECO:0000256" key="1">
    <source>
        <dbReference type="ARBA" id="ARBA00000900"/>
    </source>
</evidence>
<evidence type="ECO:0000259" key="17">
    <source>
        <dbReference type="PROSITE" id="PS50135"/>
    </source>
</evidence>
<dbReference type="InterPro" id="IPR010606">
    <property type="entry name" value="Mib_Herc2"/>
</dbReference>
<dbReference type="Pfam" id="PF13920">
    <property type="entry name" value="zf-C3HC4_3"/>
    <property type="match status" value="1"/>
</dbReference>
<dbReference type="Gene3D" id="2.30.30.40">
    <property type="entry name" value="SH3 Domains"/>
    <property type="match status" value="2"/>
</dbReference>
<feature type="repeat" description="ANK" evidence="14">
    <location>
        <begin position="681"/>
        <end position="713"/>
    </location>
</feature>
<dbReference type="InterPro" id="IPR037252">
    <property type="entry name" value="Mib_Herc2_sf"/>
</dbReference>
<dbReference type="Gene3D" id="3.30.40.10">
    <property type="entry name" value="Zinc/RING finger domain, C3HC4 (zinc finger)"/>
    <property type="match status" value="1"/>
</dbReference>
<dbReference type="Gene3D" id="3.30.60.90">
    <property type="match status" value="1"/>
</dbReference>
<dbReference type="InterPro" id="IPR001841">
    <property type="entry name" value="Znf_RING"/>
</dbReference>
<dbReference type="GO" id="GO:0005737">
    <property type="term" value="C:cytoplasm"/>
    <property type="evidence" value="ECO:0007669"/>
    <property type="project" value="UniProtKB-SubCell"/>
</dbReference>
<keyword evidence="20" id="KW-1185">Reference proteome</keyword>
<feature type="repeat" description="ANK" evidence="14">
    <location>
        <begin position="511"/>
        <end position="543"/>
    </location>
</feature>
<keyword evidence="7" id="KW-0479">Metal-binding</keyword>
<comment type="catalytic activity">
    <reaction evidence="1">
        <text>S-ubiquitinyl-[E2 ubiquitin-conjugating enzyme]-L-cysteine + [acceptor protein]-L-lysine = [E2 ubiquitin-conjugating enzyme]-L-cysteine + N(6)-ubiquitinyl-[acceptor protein]-L-lysine.</text>
        <dbReference type="EC" id="2.3.2.27"/>
    </reaction>
</comment>
<dbReference type="Gene3D" id="1.25.40.20">
    <property type="entry name" value="Ankyrin repeat-containing domain"/>
    <property type="match status" value="3"/>
</dbReference>
<keyword evidence="8" id="KW-0677">Repeat</keyword>
<keyword evidence="5" id="KW-0963">Cytoplasm</keyword>
<gene>
    <name evidence="19" type="ORF">HCN44_004842</name>
</gene>
<evidence type="ECO:0000256" key="15">
    <source>
        <dbReference type="PROSITE-ProRule" id="PRU00228"/>
    </source>
</evidence>
<keyword evidence="11" id="KW-0862">Zinc</keyword>
<protein>
    <recommendedName>
        <fullName evidence="4">RING-type E3 ubiquitin transferase</fullName>
        <ecNumber evidence="4">2.3.2.27</ecNumber>
    </recommendedName>
</protein>
<dbReference type="GO" id="GO:0061630">
    <property type="term" value="F:ubiquitin protein ligase activity"/>
    <property type="evidence" value="ECO:0007669"/>
    <property type="project" value="UniProtKB-EC"/>
</dbReference>
<evidence type="ECO:0000259" key="16">
    <source>
        <dbReference type="PROSITE" id="PS50089"/>
    </source>
</evidence>
<dbReference type="FunFam" id="2.30.30.40:FF:000078">
    <property type="entry name" value="Putative e3 ubiquitin-protein ligase mib2"/>
    <property type="match status" value="1"/>
</dbReference>
<keyword evidence="9 15" id="KW-0863">Zinc-finger</keyword>
<feature type="repeat" description="ANK" evidence="14">
    <location>
        <begin position="478"/>
        <end position="510"/>
    </location>
</feature>
<evidence type="ECO:0000313" key="20">
    <source>
        <dbReference type="Proteomes" id="UP000639338"/>
    </source>
</evidence>
<dbReference type="InterPro" id="IPR002110">
    <property type="entry name" value="Ankyrin_rpt"/>
</dbReference>
<comment type="pathway">
    <text evidence="3">Protein modification; protein ubiquitination.</text>
</comment>
<dbReference type="UniPathway" id="UPA00143"/>
<comment type="subcellular location">
    <subcellularLocation>
        <location evidence="2">Cytoplasm</location>
    </subcellularLocation>
</comment>
<dbReference type="Proteomes" id="UP000639338">
    <property type="component" value="Unassembled WGS sequence"/>
</dbReference>
<comment type="caution">
    <text evidence="19">The sequence shown here is derived from an EMBL/GenBank/DDBJ whole genome shotgun (WGS) entry which is preliminary data.</text>
</comment>
<feature type="domain" description="ZZ-type" evidence="17">
    <location>
        <begin position="92"/>
        <end position="143"/>
    </location>
</feature>
<dbReference type="GO" id="GO:0016567">
    <property type="term" value="P:protein ubiquitination"/>
    <property type="evidence" value="ECO:0007669"/>
    <property type="project" value="UniProtKB-UniPathway"/>
</dbReference>
<evidence type="ECO:0000313" key="19">
    <source>
        <dbReference type="EMBL" id="KAF7992498.1"/>
    </source>
</evidence>
<evidence type="ECO:0000256" key="7">
    <source>
        <dbReference type="ARBA" id="ARBA00022723"/>
    </source>
</evidence>
<feature type="domain" description="MIB/HERC2" evidence="18">
    <location>
        <begin position="154"/>
        <end position="232"/>
    </location>
</feature>
<dbReference type="FunFam" id="2.30.30.40:FF:000044">
    <property type="entry name" value="E3 ubiquitin-protein ligase MIB2, putative"/>
    <property type="match status" value="1"/>
</dbReference>
<dbReference type="PROSITE" id="PS50297">
    <property type="entry name" value="ANK_REP_REGION"/>
    <property type="match status" value="4"/>
</dbReference>
<dbReference type="Pfam" id="PF18346">
    <property type="entry name" value="SH3_15"/>
    <property type="match status" value="2"/>
</dbReference>
<dbReference type="GO" id="GO:0008270">
    <property type="term" value="F:zinc ion binding"/>
    <property type="evidence" value="ECO:0007669"/>
    <property type="project" value="UniProtKB-KW"/>
</dbReference>
<dbReference type="Pfam" id="PF00569">
    <property type="entry name" value="ZZ"/>
    <property type="match status" value="1"/>
</dbReference>
<evidence type="ECO:0000256" key="13">
    <source>
        <dbReference type="ARBA" id="ARBA00023043"/>
    </source>
</evidence>
<dbReference type="Pfam" id="PF06701">
    <property type="entry name" value="MIB_HERC2"/>
    <property type="match status" value="2"/>
</dbReference>
<feature type="domain" description="MIB/HERC2" evidence="18">
    <location>
        <begin position="1"/>
        <end position="86"/>
    </location>
</feature>
<feature type="repeat" description="ANK" evidence="14">
    <location>
        <begin position="645"/>
        <end position="666"/>
    </location>
</feature>
<evidence type="ECO:0000256" key="12">
    <source>
        <dbReference type="ARBA" id="ARBA00022976"/>
    </source>
</evidence>
<dbReference type="SUPFAM" id="SSF159034">
    <property type="entry name" value="Mib/herc2 domain-like"/>
    <property type="match status" value="2"/>
</dbReference>
<keyword evidence="13 14" id="KW-0040">ANK repeat</keyword>
<dbReference type="PROSITE" id="PS01357">
    <property type="entry name" value="ZF_ZZ_1"/>
    <property type="match status" value="1"/>
</dbReference>
<sequence length="929" mass="103060">MLEVGLRVVRGYDWKWKDQDGGEGHAGTVVEIGKPLALLENNTRHGQNSTDKTPDKTVIVQWDHGPRSNYRIGYQGYYDLLVFDNAAAGIQHNQIVCDGCKKFIVGFRWECSQCSNYDLCTHCYMADVHNLSHSFQRIQTPDSIGIKISPREGCVKIPLKGIFIGAKVVRGPDWEWGNQDGGSGQSGTVVEIRGWDNESSRSVATVAWTSGTTNVYRLGYKGCVDLCSIEDATSGTYYKEHLPVLGHAFVTANNATVGGNEIFIDPPNQIPVIYEVGDKVKVSKDIDTLKELQADHGGWNPRMADYIDKIGFVHRITDRGDIRVQYEKCENRWTFHPLALIKVAGKEKFSLGDWVQIKNDIVVVRNYQVNHGEWTDTMKSALGKTGKIVKIYRDGDLRVALGGHTWTLNPLNVIKIFSLPVEEKPLSLPVDVGTTEVEIEKLLHYTSKGAAGILLIRECLKKYSGNIDIRLNDRVCGGKKTFLQVAAHEGSYELCVILLDAGASVNASDDEGDLPLHYAAFGNQPKIMELLLSRGAPVDAQNNTSCTALYVSVNRQHSACVKVLLRHRCNVNLQDSYGDTALHDAIGKDAADIVDALITCDKVDFTIRNKRGFNVLHHAALKGNAHATRQLMLRVQNLVNVKKDDGFGALHLASLNGHREVAEILIMKSRGRININLQNNRLQIPLHVAVSQGQWSLVELLITHKADITAIDDDGDNVLHIAVSKSFKKPSTIPTPESSHDAPKITQIWQELAAINKPKELALACYLVSCSNFGMLFLKTQNIKGKTPIDLAPSSQTEIVSEILFSYVRPELKQSPLHLHLSDSSVEQENFTIETVSNDGTEKSTTSTSKTAKDELNAKAEEKNKDLERLRYLETRVADLEEASMCSICMERRRSVAFLCGHGACENCAAPLKTCHMCRKNITKKINLY</sequence>